<proteinExistence type="inferred from homology"/>
<dbReference type="GO" id="GO:0006310">
    <property type="term" value="P:DNA recombination"/>
    <property type="evidence" value="ECO:0007669"/>
    <property type="project" value="UniProtKB-KW"/>
</dbReference>
<comment type="caution">
    <text evidence="8">The sequence shown here is derived from an EMBL/GenBank/DDBJ whole genome shotgun (WGS) entry which is preliminary data.</text>
</comment>
<protein>
    <submittedName>
        <fullName evidence="8">Recombinase</fullName>
    </submittedName>
</protein>
<dbReference type="Pfam" id="PF02899">
    <property type="entry name" value="Phage_int_SAM_1"/>
    <property type="match status" value="1"/>
</dbReference>
<dbReference type="InterPro" id="IPR010998">
    <property type="entry name" value="Integrase_recombinase_N"/>
</dbReference>
<dbReference type="PANTHER" id="PTHR30349:SF41">
    <property type="entry name" value="INTEGRASE_RECOMBINASE PROTEIN MJ0367-RELATED"/>
    <property type="match status" value="1"/>
</dbReference>
<sequence>MRLREAADQFIKHLSAAERSQQTISGYGKDLRMFNQFLTQWYNCEPYLEDIVANDIKNYLVWLKEVRNNAPASRSRHFHTMRSFFSYAYRNEWVQRDVSLSVEGVKIPQKERAYLSEVEVKQLLNAMNHPLIRLIVETMYRTGLRVSECLNLTMDTVDLDNKVIHVVAGKGNKDRLVPISSALLPLLQQYATHERVTTPSPYFFATKKTGKVSPVYVNHHLGKATKALGWKKHVTAHILRHSFASQLVKKDVGLVQIQKLLGHSSLKVTSVYTHSNLEQLSKAVNEL</sequence>
<dbReference type="Proteomes" id="UP000269573">
    <property type="component" value="Unassembled WGS sequence"/>
</dbReference>
<evidence type="ECO:0000256" key="4">
    <source>
        <dbReference type="ARBA" id="ARBA00023172"/>
    </source>
</evidence>
<dbReference type="InterPro" id="IPR050090">
    <property type="entry name" value="Tyrosine_recombinase_XerCD"/>
</dbReference>
<evidence type="ECO:0000256" key="5">
    <source>
        <dbReference type="PROSITE-ProRule" id="PRU01248"/>
    </source>
</evidence>
<reference evidence="8 9" key="1">
    <citation type="submission" date="2018-10" db="EMBL/GenBank/DDBJ databases">
        <title>Phylogenomics of Brevibacillus.</title>
        <authorList>
            <person name="Dunlap C."/>
        </authorList>
    </citation>
    <scope>NUCLEOTIDE SEQUENCE [LARGE SCALE GENOMIC DNA]</scope>
    <source>
        <strain evidence="8 9">JCM 15774</strain>
    </source>
</reference>
<organism evidence="8 9">
    <name type="scientific">Brevibacillus nitrificans</name>
    <dbReference type="NCBI Taxonomy" id="651560"/>
    <lineage>
        <taxon>Bacteria</taxon>
        <taxon>Bacillati</taxon>
        <taxon>Bacillota</taxon>
        <taxon>Bacilli</taxon>
        <taxon>Bacillales</taxon>
        <taxon>Paenibacillaceae</taxon>
        <taxon>Brevibacillus</taxon>
    </lineage>
</organism>
<dbReference type="EMBL" id="RHHU01000002">
    <property type="protein sequence ID" value="RNB90205.1"/>
    <property type="molecule type" value="Genomic_DNA"/>
</dbReference>
<accession>A0A3M8DRX0</accession>
<dbReference type="RefSeq" id="WP_122922071.1">
    <property type="nucleotide sequence ID" value="NZ_RHHU01000002.1"/>
</dbReference>
<dbReference type="InterPro" id="IPR044068">
    <property type="entry name" value="CB"/>
</dbReference>
<dbReference type="GO" id="GO:0003677">
    <property type="term" value="F:DNA binding"/>
    <property type="evidence" value="ECO:0007669"/>
    <property type="project" value="UniProtKB-UniRule"/>
</dbReference>
<keyword evidence="4" id="KW-0233">DNA recombination</keyword>
<dbReference type="SUPFAM" id="SSF56349">
    <property type="entry name" value="DNA breaking-rejoining enzymes"/>
    <property type="match status" value="1"/>
</dbReference>
<evidence type="ECO:0000256" key="2">
    <source>
        <dbReference type="ARBA" id="ARBA00022908"/>
    </source>
</evidence>
<dbReference type="Gene3D" id="1.10.443.10">
    <property type="entry name" value="Intergrase catalytic core"/>
    <property type="match status" value="1"/>
</dbReference>
<keyword evidence="2" id="KW-0229">DNA integration</keyword>
<keyword evidence="9" id="KW-1185">Reference proteome</keyword>
<evidence type="ECO:0000256" key="1">
    <source>
        <dbReference type="ARBA" id="ARBA00008857"/>
    </source>
</evidence>
<dbReference type="InterPro" id="IPR004107">
    <property type="entry name" value="Integrase_SAM-like_N"/>
</dbReference>
<evidence type="ECO:0000313" key="9">
    <source>
        <dbReference type="Proteomes" id="UP000269573"/>
    </source>
</evidence>
<evidence type="ECO:0000256" key="3">
    <source>
        <dbReference type="ARBA" id="ARBA00023125"/>
    </source>
</evidence>
<dbReference type="GO" id="GO:0015074">
    <property type="term" value="P:DNA integration"/>
    <property type="evidence" value="ECO:0007669"/>
    <property type="project" value="UniProtKB-KW"/>
</dbReference>
<dbReference type="PANTHER" id="PTHR30349">
    <property type="entry name" value="PHAGE INTEGRASE-RELATED"/>
    <property type="match status" value="1"/>
</dbReference>
<feature type="domain" description="Tyr recombinase" evidence="6">
    <location>
        <begin position="110"/>
        <end position="285"/>
    </location>
</feature>
<evidence type="ECO:0000313" key="8">
    <source>
        <dbReference type="EMBL" id="RNB90205.1"/>
    </source>
</evidence>
<evidence type="ECO:0000259" key="6">
    <source>
        <dbReference type="PROSITE" id="PS51898"/>
    </source>
</evidence>
<dbReference type="InterPro" id="IPR013762">
    <property type="entry name" value="Integrase-like_cat_sf"/>
</dbReference>
<dbReference type="Gene3D" id="1.10.150.130">
    <property type="match status" value="1"/>
</dbReference>
<name>A0A3M8DRX0_9BACL</name>
<dbReference type="Pfam" id="PF00589">
    <property type="entry name" value="Phage_integrase"/>
    <property type="match status" value="1"/>
</dbReference>
<evidence type="ECO:0000259" key="7">
    <source>
        <dbReference type="PROSITE" id="PS51900"/>
    </source>
</evidence>
<dbReference type="AlphaFoldDB" id="A0A3M8DRX0"/>
<comment type="similarity">
    <text evidence="1">Belongs to the 'phage' integrase family.</text>
</comment>
<dbReference type="InterPro" id="IPR002104">
    <property type="entry name" value="Integrase_catalytic"/>
</dbReference>
<keyword evidence="3 5" id="KW-0238">DNA-binding</keyword>
<feature type="domain" description="Core-binding (CB)" evidence="7">
    <location>
        <begin position="1"/>
        <end position="89"/>
    </location>
</feature>
<dbReference type="PROSITE" id="PS51900">
    <property type="entry name" value="CB"/>
    <property type="match status" value="1"/>
</dbReference>
<dbReference type="PROSITE" id="PS51898">
    <property type="entry name" value="TYR_RECOMBINASE"/>
    <property type="match status" value="1"/>
</dbReference>
<gene>
    <name evidence="8" type="ORF">EDM59_01810</name>
</gene>
<dbReference type="InterPro" id="IPR011010">
    <property type="entry name" value="DNA_brk_join_enz"/>
</dbReference>